<dbReference type="Proteomes" id="UP000267029">
    <property type="component" value="Unassembled WGS sequence"/>
</dbReference>
<keyword evidence="3" id="KW-1185">Reference proteome</keyword>
<reference evidence="2 3" key="2">
    <citation type="submission" date="2018-10" db="EMBL/GenBank/DDBJ databases">
        <authorList>
            <consortium name="Pathogen Informatics"/>
        </authorList>
    </citation>
    <scope>NUCLEOTIDE SEQUENCE [LARGE SCALE GENOMIC DNA]</scope>
</reference>
<name>A0A0R3U4C2_MESCO</name>
<dbReference type="EMBL" id="UXSR01000190">
    <property type="protein sequence ID" value="VDD75484.1"/>
    <property type="molecule type" value="Genomic_DNA"/>
</dbReference>
<proteinExistence type="predicted"/>
<organism evidence="4">
    <name type="scientific">Mesocestoides corti</name>
    <name type="common">Flatworm</name>
    <dbReference type="NCBI Taxonomy" id="53468"/>
    <lineage>
        <taxon>Eukaryota</taxon>
        <taxon>Metazoa</taxon>
        <taxon>Spiralia</taxon>
        <taxon>Lophotrochozoa</taxon>
        <taxon>Platyhelminthes</taxon>
        <taxon>Cestoda</taxon>
        <taxon>Eucestoda</taxon>
        <taxon>Cyclophyllidea</taxon>
        <taxon>Mesocestoididae</taxon>
        <taxon>Mesocestoides</taxon>
    </lineage>
</organism>
<feature type="compositionally biased region" description="Polar residues" evidence="1">
    <location>
        <begin position="129"/>
        <end position="140"/>
    </location>
</feature>
<evidence type="ECO:0000313" key="3">
    <source>
        <dbReference type="Proteomes" id="UP000267029"/>
    </source>
</evidence>
<feature type="region of interest" description="Disordered" evidence="1">
    <location>
        <begin position="124"/>
        <end position="147"/>
    </location>
</feature>
<dbReference type="AlphaFoldDB" id="A0A0R3U4C2"/>
<reference evidence="4" key="1">
    <citation type="submission" date="2017-02" db="UniProtKB">
        <authorList>
            <consortium name="WormBaseParasite"/>
        </authorList>
    </citation>
    <scope>IDENTIFICATION</scope>
</reference>
<dbReference type="WBParaSite" id="MCOS_0000148601-mRNA-1">
    <property type="protein sequence ID" value="MCOS_0000148601-mRNA-1"/>
    <property type="gene ID" value="MCOS_0000148601"/>
</dbReference>
<evidence type="ECO:0000313" key="2">
    <source>
        <dbReference type="EMBL" id="VDD75484.1"/>
    </source>
</evidence>
<protein>
    <submittedName>
        <fullName evidence="4">Pentatricopeptide repeat-containing protein</fullName>
    </submittedName>
</protein>
<accession>A0A0R3U4C2</accession>
<gene>
    <name evidence="2" type="ORF">MCOS_LOCUS1487</name>
</gene>
<evidence type="ECO:0000313" key="4">
    <source>
        <dbReference type="WBParaSite" id="MCOS_0000148601-mRNA-1"/>
    </source>
</evidence>
<sequence>MPTTLHVVFLHHAHLFRASHLVPSPSLPPYLLQFFIFIQVEYTDRASSNFDSILDYFSYLGAITASGVGRVYECLRFYASHHLRSFYECLVLMLSLQELDSRRPQCGNRLNALPDKVIYCRRESRPSELGSSFTASSSPTVLPPRES</sequence>
<evidence type="ECO:0000256" key="1">
    <source>
        <dbReference type="SAM" id="MobiDB-lite"/>
    </source>
</evidence>